<dbReference type="Gramene" id="ONI10250">
    <property type="protein sequence ID" value="ONI10250"/>
    <property type="gene ID" value="PRUPE_4G036700"/>
</dbReference>
<dbReference type="InterPro" id="IPR053772">
    <property type="entry name" value="At1g61320/At1g61330-like"/>
</dbReference>
<dbReference type="InterPro" id="IPR036047">
    <property type="entry name" value="F-box-like_dom_sf"/>
</dbReference>
<proteinExistence type="predicted"/>
<evidence type="ECO:0000313" key="2">
    <source>
        <dbReference type="EMBL" id="ONI10250.1"/>
    </source>
</evidence>
<keyword evidence="3" id="KW-1185">Reference proteome</keyword>
<dbReference type="SUPFAM" id="SSF52047">
    <property type="entry name" value="RNI-like"/>
    <property type="match status" value="1"/>
</dbReference>
<dbReference type="Gene3D" id="3.80.10.10">
    <property type="entry name" value="Ribonuclease Inhibitor"/>
    <property type="match status" value="1"/>
</dbReference>
<dbReference type="Pfam" id="PF23622">
    <property type="entry name" value="LRR_At1g61320_AtMIF1"/>
    <property type="match status" value="1"/>
</dbReference>
<dbReference type="Proteomes" id="UP000006882">
    <property type="component" value="Chromosome G4"/>
</dbReference>
<name>A0A251PGU1_PRUPE</name>
<evidence type="ECO:0000259" key="1">
    <source>
        <dbReference type="Pfam" id="PF23622"/>
    </source>
</evidence>
<organism evidence="2 3">
    <name type="scientific">Prunus persica</name>
    <name type="common">Peach</name>
    <name type="synonym">Amygdalus persica</name>
    <dbReference type="NCBI Taxonomy" id="3760"/>
    <lineage>
        <taxon>Eukaryota</taxon>
        <taxon>Viridiplantae</taxon>
        <taxon>Streptophyta</taxon>
        <taxon>Embryophyta</taxon>
        <taxon>Tracheophyta</taxon>
        <taxon>Spermatophyta</taxon>
        <taxon>Magnoliopsida</taxon>
        <taxon>eudicotyledons</taxon>
        <taxon>Gunneridae</taxon>
        <taxon>Pentapetalae</taxon>
        <taxon>rosids</taxon>
        <taxon>fabids</taxon>
        <taxon>Rosales</taxon>
        <taxon>Rosaceae</taxon>
        <taxon>Amygdaloideae</taxon>
        <taxon>Amygdaleae</taxon>
        <taxon>Prunus</taxon>
    </lineage>
</organism>
<dbReference type="SUPFAM" id="SSF81383">
    <property type="entry name" value="F-box domain"/>
    <property type="match status" value="1"/>
</dbReference>
<dbReference type="PANTHER" id="PTHR34145:SF54">
    <property type="entry name" value="FBD-ASSOCIATED F-BOX PLANT PROTEIN"/>
    <property type="match status" value="1"/>
</dbReference>
<dbReference type="PANTHER" id="PTHR34145">
    <property type="entry name" value="OS02G0105600 PROTEIN"/>
    <property type="match status" value="1"/>
</dbReference>
<dbReference type="STRING" id="3760.A0A251PGU1"/>
<reference evidence="2 3" key="1">
    <citation type="journal article" date="2013" name="Nat. Genet.">
        <title>The high-quality draft genome of peach (Prunus persica) identifies unique patterns of genetic diversity, domestication and genome evolution.</title>
        <authorList>
            <consortium name="International Peach Genome Initiative"/>
            <person name="Verde I."/>
            <person name="Abbott A.G."/>
            <person name="Scalabrin S."/>
            <person name="Jung S."/>
            <person name="Shu S."/>
            <person name="Marroni F."/>
            <person name="Zhebentyayeva T."/>
            <person name="Dettori M.T."/>
            <person name="Grimwood J."/>
            <person name="Cattonaro F."/>
            <person name="Zuccolo A."/>
            <person name="Rossini L."/>
            <person name="Jenkins J."/>
            <person name="Vendramin E."/>
            <person name="Meisel L.A."/>
            <person name="Decroocq V."/>
            <person name="Sosinski B."/>
            <person name="Prochnik S."/>
            <person name="Mitros T."/>
            <person name="Policriti A."/>
            <person name="Cipriani G."/>
            <person name="Dondini L."/>
            <person name="Ficklin S."/>
            <person name="Goodstein D.M."/>
            <person name="Xuan P."/>
            <person name="Del Fabbro C."/>
            <person name="Aramini V."/>
            <person name="Copetti D."/>
            <person name="Gonzalez S."/>
            <person name="Horner D.S."/>
            <person name="Falchi R."/>
            <person name="Lucas S."/>
            <person name="Mica E."/>
            <person name="Maldonado J."/>
            <person name="Lazzari B."/>
            <person name="Bielenberg D."/>
            <person name="Pirona R."/>
            <person name="Miculan M."/>
            <person name="Barakat A."/>
            <person name="Testolin R."/>
            <person name="Stella A."/>
            <person name="Tartarini S."/>
            <person name="Tonutti P."/>
            <person name="Arus P."/>
            <person name="Orellana A."/>
            <person name="Wells C."/>
            <person name="Main D."/>
            <person name="Vizzotto G."/>
            <person name="Silva H."/>
            <person name="Salamini F."/>
            <person name="Schmutz J."/>
            <person name="Morgante M."/>
            <person name="Rokhsar D.S."/>
        </authorList>
    </citation>
    <scope>NUCLEOTIDE SEQUENCE [LARGE SCALE GENOMIC DNA]</scope>
    <source>
        <strain evidence="3">cv. Nemared</strain>
    </source>
</reference>
<dbReference type="InterPro" id="IPR032675">
    <property type="entry name" value="LRR_dom_sf"/>
</dbReference>
<accession>A0A251PGU1</accession>
<sequence>MFPVNKTRRDTRKVVYGPPLKQLRTFLRPVVGSSSSSGPSHSRSVQLTDDLIEYIFTLLPIKAAVKAGLVARRFRDSWRLARRIHFEKELAEEYDNDELETILNHVFESHRGDEIKSFRLHFDPNAHELHLPEWVRKCIEKRVQELDLDISQPKQEPSFLLPPRFFDVESLKVLKLSYSVFQLPPDLKGLSLLTTLVLRRVDITPKIIQTILDRCALLETLDVGRCHGFRLLRIHAHKQTRLRVLKVGNCRAEVRVIEIDAPSVGSLYYSGSISNFCVISQSLLFLKEAMLYFKPLKGITNPLQVERLASSISNNVELLTITSTFLEGLSPRIVDGVLREKQVSFRNLKELQLIMENPSYCNAGDIASFLKNCPRLEKLFIDADEFTFDGGAFYELHQRPLLDKHSALFKHLKLIKIMGFRFQPCHLDLTRFLLGKAMSLEYMFLLLPKSFRFSRALRQDMDFFTDAFLSWKLSPDAEISIGFAWEDKSFVYPKQSKSWY</sequence>
<dbReference type="AlphaFoldDB" id="A0A251PGU1"/>
<evidence type="ECO:0000313" key="3">
    <source>
        <dbReference type="Proteomes" id="UP000006882"/>
    </source>
</evidence>
<protein>
    <recommendedName>
        <fullName evidence="1">At1g61320/AtMIF1 LRR domain-containing protein</fullName>
    </recommendedName>
</protein>
<feature type="domain" description="At1g61320/AtMIF1 LRR" evidence="1">
    <location>
        <begin position="107"/>
        <end position="445"/>
    </location>
</feature>
<dbReference type="eggNOG" id="ENOG502RYMX">
    <property type="taxonomic scope" value="Eukaryota"/>
</dbReference>
<gene>
    <name evidence="2" type="ORF">PRUPE_4G036700</name>
</gene>
<dbReference type="InterPro" id="IPR055357">
    <property type="entry name" value="LRR_At1g61320_AtMIF1"/>
</dbReference>
<dbReference type="EMBL" id="CM007654">
    <property type="protein sequence ID" value="ONI10250.1"/>
    <property type="molecule type" value="Genomic_DNA"/>
</dbReference>